<dbReference type="Proteomes" id="UP001189122">
    <property type="component" value="Unassembled WGS sequence"/>
</dbReference>
<comment type="subcellular location">
    <subcellularLocation>
        <location evidence="1 10">Secreted</location>
        <location evidence="1 10">Cell wall</location>
    </subcellularLocation>
</comment>
<organism evidence="13">
    <name type="scientific">Spirodela intermedia</name>
    <name type="common">Intermediate duckweed</name>
    <dbReference type="NCBI Taxonomy" id="51605"/>
    <lineage>
        <taxon>Eukaryota</taxon>
        <taxon>Viridiplantae</taxon>
        <taxon>Streptophyta</taxon>
        <taxon>Embryophyta</taxon>
        <taxon>Tracheophyta</taxon>
        <taxon>Spermatophyta</taxon>
        <taxon>Magnoliopsida</taxon>
        <taxon>Liliopsida</taxon>
        <taxon>Araceae</taxon>
        <taxon>Lemnoideae</taxon>
        <taxon>Spirodela</taxon>
    </lineage>
</organism>
<dbReference type="InterPro" id="IPR011050">
    <property type="entry name" value="Pectin_lyase_fold/virulence"/>
</dbReference>
<dbReference type="InterPro" id="IPR012334">
    <property type="entry name" value="Pectin_lyas_fold"/>
</dbReference>
<dbReference type="GO" id="GO:0045490">
    <property type="term" value="P:pectin catabolic process"/>
    <property type="evidence" value="ECO:0007669"/>
    <property type="project" value="UniProtKB-UniRule"/>
</dbReference>
<evidence type="ECO:0000256" key="3">
    <source>
        <dbReference type="ARBA" id="ARBA00006027"/>
    </source>
</evidence>
<keyword evidence="14" id="KW-1185">Reference proteome</keyword>
<evidence type="ECO:0000256" key="1">
    <source>
        <dbReference type="ARBA" id="ARBA00004191"/>
    </source>
</evidence>
<comment type="catalytic activity">
    <reaction evidence="10">
        <text>[(1-&gt;4)-alpha-D-galacturonosyl methyl ester](n) + n H2O = [(1-&gt;4)-alpha-D-galacturonosyl](n) + n methanol + n H(+)</text>
        <dbReference type="Rhea" id="RHEA:22380"/>
        <dbReference type="Rhea" id="RHEA-COMP:14570"/>
        <dbReference type="Rhea" id="RHEA-COMP:14573"/>
        <dbReference type="ChEBI" id="CHEBI:15377"/>
        <dbReference type="ChEBI" id="CHEBI:15378"/>
        <dbReference type="ChEBI" id="CHEBI:17790"/>
        <dbReference type="ChEBI" id="CHEBI:140522"/>
        <dbReference type="ChEBI" id="CHEBI:140523"/>
        <dbReference type="EC" id="3.1.1.11"/>
    </reaction>
</comment>
<feature type="domain" description="Pectinesterase catalytic" evidence="11">
    <location>
        <begin position="107"/>
        <end position="384"/>
    </location>
</feature>
<evidence type="ECO:0000313" key="13">
    <source>
        <dbReference type="EMBL" id="CAA2625190.1"/>
    </source>
</evidence>
<keyword evidence="6 10" id="KW-0134">Cell wall</keyword>
<dbReference type="EMBL" id="CACRZD030000009">
    <property type="protein sequence ID" value="CAA6664578.1"/>
    <property type="molecule type" value="Genomic_DNA"/>
</dbReference>
<comment type="similarity">
    <text evidence="3">In the N-terminal section; belongs to the PMEI family.</text>
</comment>
<keyword evidence="10" id="KW-0964">Secreted</keyword>
<evidence type="ECO:0000313" key="14">
    <source>
        <dbReference type="Proteomes" id="UP001189122"/>
    </source>
</evidence>
<dbReference type="GO" id="GO:0042545">
    <property type="term" value="P:cell wall modification"/>
    <property type="evidence" value="ECO:0007669"/>
    <property type="project" value="UniProtKB-UniRule"/>
</dbReference>
<evidence type="ECO:0000256" key="5">
    <source>
        <dbReference type="ARBA" id="ARBA00013229"/>
    </source>
</evidence>
<dbReference type="InterPro" id="IPR018040">
    <property type="entry name" value="Pectinesterase_Tyr_AS"/>
</dbReference>
<keyword evidence="8 10" id="KW-0063">Aspartyl esterase</keyword>
<evidence type="ECO:0000256" key="10">
    <source>
        <dbReference type="RuleBase" id="RU000589"/>
    </source>
</evidence>
<comment type="pathway">
    <text evidence="2 10">Glycan metabolism; pectin degradation; 2-dehydro-3-deoxy-D-gluconate from pectin: step 1/5.</text>
</comment>
<feature type="domain" description="Pectinesterase inhibitor" evidence="12">
    <location>
        <begin position="7"/>
        <end position="59"/>
    </location>
</feature>
<dbReference type="PROSITE" id="PS00503">
    <property type="entry name" value="PECTINESTERASE_2"/>
    <property type="match status" value="1"/>
</dbReference>
<dbReference type="GO" id="GO:0004857">
    <property type="term" value="F:enzyme inhibitor activity"/>
    <property type="evidence" value="ECO:0007669"/>
    <property type="project" value="InterPro"/>
</dbReference>
<dbReference type="InterPro" id="IPR006501">
    <property type="entry name" value="Pectinesterase_inhib_dom"/>
</dbReference>
<dbReference type="PANTHER" id="PTHR31707">
    <property type="entry name" value="PECTINESTERASE"/>
    <property type="match status" value="1"/>
</dbReference>
<dbReference type="InterPro" id="IPR033131">
    <property type="entry name" value="Pectinesterase_Asp_AS"/>
</dbReference>
<dbReference type="InterPro" id="IPR035513">
    <property type="entry name" value="Invertase/methylesterase_inhib"/>
</dbReference>
<dbReference type="FunFam" id="2.160.20.10:FF:000029">
    <property type="entry name" value="Pectinesterase 4"/>
    <property type="match status" value="1"/>
</dbReference>
<dbReference type="AlphaFoldDB" id="A0A7I8J390"/>
<evidence type="ECO:0000256" key="7">
    <source>
        <dbReference type="ARBA" id="ARBA00022801"/>
    </source>
</evidence>
<evidence type="ECO:0000256" key="6">
    <source>
        <dbReference type="ARBA" id="ARBA00022512"/>
    </source>
</evidence>
<dbReference type="PROSITE" id="PS00800">
    <property type="entry name" value="PECTINESTERASE_1"/>
    <property type="match status" value="1"/>
</dbReference>
<keyword evidence="10" id="KW-0961">Cell wall biogenesis/degradation</keyword>
<dbReference type="Gene3D" id="2.160.20.10">
    <property type="entry name" value="Single-stranded right-handed beta-helix, Pectin lyase-like"/>
    <property type="match status" value="1"/>
</dbReference>
<evidence type="ECO:0000259" key="12">
    <source>
        <dbReference type="Pfam" id="PF04043"/>
    </source>
</evidence>
<dbReference type="Gene3D" id="1.20.140.40">
    <property type="entry name" value="Invertase/pectin methylesterase inhibitor family protein"/>
    <property type="match status" value="1"/>
</dbReference>
<evidence type="ECO:0000256" key="4">
    <source>
        <dbReference type="ARBA" id="ARBA00007786"/>
    </source>
</evidence>
<accession>A0A7I8J390</accession>
<dbReference type="Pfam" id="PF01095">
    <property type="entry name" value="Pectinesterase"/>
    <property type="match status" value="1"/>
</dbReference>
<dbReference type="GO" id="GO:0030599">
    <property type="term" value="F:pectinesterase activity"/>
    <property type="evidence" value="ECO:0007669"/>
    <property type="project" value="UniProtKB-UniRule"/>
</dbReference>
<evidence type="ECO:0000256" key="8">
    <source>
        <dbReference type="ARBA" id="ARBA00023085"/>
    </source>
</evidence>
<dbReference type="UniPathway" id="UPA00545">
    <property type="reaction ID" value="UER00823"/>
</dbReference>
<keyword evidence="7 10" id="KW-0378">Hydrolase</keyword>
<evidence type="ECO:0000256" key="9">
    <source>
        <dbReference type="PROSITE-ProRule" id="PRU10040"/>
    </source>
</evidence>
<gene>
    <name evidence="13" type="ORF">SI7747_09010968</name>
</gene>
<reference evidence="13 14" key="1">
    <citation type="submission" date="2019-12" db="EMBL/GenBank/DDBJ databases">
        <authorList>
            <person name="Scholz U."/>
            <person name="Mascher M."/>
            <person name="Fiebig A."/>
        </authorList>
    </citation>
    <scope>NUCLEOTIDE SEQUENCE</scope>
</reference>
<comment type="function">
    <text evidence="10">Acts in the modification of cell walls via demethylesterification of cell wall pectin.</text>
</comment>
<dbReference type="EMBL" id="LR743596">
    <property type="protein sequence ID" value="CAA2625190.1"/>
    <property type="molecule type" value="Genomic_DNA"/>
</dbReference>
<evidence type="ECO:0000256" key="2">
    <source>
        <dbReference type="ARBA" id="ARBA00005184"/>
    </source>
</evidence>
<dbReference type="SUPFAM" id="SSF51126">
    <property type="entry name" value="Pectin lyase-like"/>
    <property type="match status" value="1"/>
</dbReference>
<dbReference type="SUPFAM" id="SSF101148">
    <property type="entry name" value="Plant invertase/pectin methylesterase inhibitor"/>
    <property type="match status" value="1"/>
</dbReference>
<name>A0A7I8J390_SPIIN</name>
<evidence type="ECO:0000259" key="11">
    <source>
        <dbReference type="Pfam" id="PF01095"/>
    </source>
</evidence>
<proteinExistence type="inferred from homology"/>
<protein>
    <recommendedName>
        <fullName evidence="5 10">Pectinesterase</fullName>
        <ecNumber evidence="5 10">3.1.1.11</ecNumber>
    </recommendedName>
</protein>
<dbReference type="Pfam" id="PF04043">
    <property type="entry name" value="PMEI"/>
    <property type="match status" value="1"/>
</dbReference>
<comment type="similarity">
    <text evidence="4">In the C-terminal section; belongs to the pectinesterase family.</text>
</comment>
<dbReference type="EC" id="3.1.1.11" evidence="5 10"/>
<dbReference type="InterPro" id="IPR000070">
    <property type="entry name" value="Pectinesterase_cat"/>
</dbReference>
<sequence>MDSRKQPSQEDVETWLSAALTNQVTCLESLKSKPPASGDASFDSQAEILIHLVSKSLALVKSIQLPRRAGRTNFVGGGGRKLLSRDSFPSWVSAADRKLLSTGGRTSSGTHRSIGEALAFVSLASSRGGGRRVIYVKAGTYMENVKIPKGQTNVMLVGDGKGKSIIVGSRNAEDGWSTYQSATVAALGSGFIAKDLTIVNNAGPSNHQAVALLVGADKAVVYHCSIEGHQDTLYTHSNRQFYRETDIYGTVDFIFGNSAVVLQACNIYLRKPNHGQKNSVTAQGRTDPNQNTGISIHRCRIAPSSDLAAVKRSVPSYLGRPWQKYSRVVVMQSYLDDAIHPAGWEPWSGSFALSTLYYGDWAGVHPSMSVSEASKFTVAQFISGTAWLPAAGVEFTAGL</sequence>
<feature type="active site" evidence="9">
    <location>
        <position position="252"/>
    </location>
</feature>